<proteinExistence type="inferred from homology"/>
<evidence type="ECO:0000256" key="4">
    <source>
        <dbReference type="ARBA" id="ARBA00023163"/>
    </source>
</evidence>
<protein>
    <recommendedName>
        <fullName evidence="5">HTH lysR-type domain-containing protein</fullName>
    </recommendedName>
</protein>
<dbReference type="SUPFAM" id="SSF53850">
    <property type="entry name" value="Periplasmic binding protein-like II"/>
    <property type="match status" value="1"/>
</dbReference>
<dbReference type="InterPro" id="IPR036390">
    <property type="entry name" value="WH_DNA-bd_sf"/>
</dbReference>
<dbReference type="Proteomes" id="UP000215137">
    <property type="component" value="Chromosome"/>
</dbReference>
<organism evidence="6 7">
    <name type="scientific">Cytobacillus kochii</name>
    <dbReference type="NCBI Taxonomy" id="859143"/>
    <lineage>
        <taxon>Bacteria</taxon>
        <taxon>Bacillati</taxon>
        <taxon>Bacillota</taxon>
        <taxon>Bacilli</taxon>
        <taxon>Bacillales</taxon>
        <taxon>Bacillaceae</taxon>
        <taxon>Cytobacillus</taxon>
    </lineage>
</organism>
<dbReference type="GO" id="GO:0003700">
    <property type="term" value="F:DNA-binding transcription factor activity"/>
    <property type="evidence" value="ECO:0007669"/>
    <property type="project" value="InterPro"/>
</dbReference>
<keyword evidence="2" id="KW-0805">Transcription regulation</keyword>
<dbReference type="GO" id="GO:0000976">
    <property type="term" value="F:transcription cis-regulatory region binding"/>
    <property type="evidence" value="ECO:0007669"/>
    <property type="project" value="TreeGrafter"/>
</dbReference>
<dbReference type="PRINTS" id="PR00039">
    <property type="entry name" value="HTHLYSR"/>
</dbReference>
<dbReference type="Gene3D" id="1.10.10.10">
    <property type="entry name" value="Winged helix-like DNA-binding domain superfamily/Winged helix DNA-binding domain"/>
    <property type="match status" value="1"/>
</dbReference>
<reference evidence="6 7" key="1">
    <citation type="submission" date="2017-08" db="EMBL/GenBank/DDBJ databases">
        <title>Complete Genome Sequence of Bacillus kochii Oregon-R-modENCODE STRAIN BDGP4, isolated from Drosophila melanogaster gut.</title>
        <authorList>
            <person name="Wan K.H."/>
            <person name="Yu C."/>
            <person name="Park S."/>
            <person name="Hammonds A.S."/>
            <person name="Booth B.W."/>
            <person name="Celniker S.E."/>
        </authorList>
    </citation>
    <scope>NUCLEOTIDE SEQUENCE [LARGE SCALE GENOMIC DNA]</scope>
    <source>
        <strain evidence="6 7">BDGP4</strain>
    </source>
</reference>
<dbReference type="InterPro" id="IPR036388">
    <property type="entry name" value="WH-like_DNA-bd_sf"/>
</dbReference>
<keyword evidence="7" id="KW-1185">Reference proteome</keyword>
<dbReference type="PANTHER" id="PTHR30126:SF39">
    <property type="entry name" value="HTH-TYPE TRANSCRIPTIONAL REGULATOR CYSL"/>
    <property type="match status" value="1"/>
</dbReference>
<evidence type="ECO:0000259" key="5">
    <source>
        <dbReference type="PROSITE" id="PS50931"/>
    </source>
</evidence>
<dbReference type="SUPFAM" id="SSF46785">
    <property type="entry name" value="Winged helix' DNA-binding domain"/>
    <property type="match status" value="1"/>
</dbReference>
<dbReference type="KEGG" id="bko:CKF48_07605"/>
<evidence type="ECO:0000313" key="6">
    <source>
        <dbReference type="EMBL" id="ASV67204.1"/>
    </source>
</evidence>
<dbReference type="InterPro" id="IPR000847">
    <property type="entry name" value="LysR_HTH_N"/>
</dbReference>
<accession>A0A248TG64</accession>
<dbReference type="PROSITE" id="PS50931">
    <property type="entry name" value="HTH_LYSR"/>
    <property type="match status" value="1"/>
</dbReference>
<dbReference type="Pfam" id="PF00126">
    <property type="entry name" value="HTH_1"/>
    <property type="match status" value="1"/>
</dbReference>
<evidence type="ECO:0000256" key="1">
    <source>
        <dbReference type="ARBA" id="ARBA00009437"/>
    </source>
</evidence>
<dbReference type="Gene3D" id="3.40.190.290">
    <property type="match status" value="1"/>
</dbReference>
<dbReference type="EMBL" id="CP022983">
    <property type="protein sequence ID" value="ASV67204.1"/>
    <property type="molecule type" value="Genomic_DNA"/>
</dbReference>
<gene>
    <name evidence="6" type="ORF">CKF48_07605</name>
</gene>
<dbReference type="InterPro" id="IPR005119">
    <property type="entry name" value="LysR_subst-bd"/>
</dbReference>
<sequence>MNFNNLYYFKIMAEYQHYTRAAEQLFITQPSLSRAIASLEEDLGVPLFEKDGRNVRLTKYGNILYTYVSKGYEEIETGYKILSQFKNKNAGIIEFSFLFVLGYHYIPSLIKSFFADESHKNITVNFHQFNSITTINRIKEGSIDLGLCTYIPDEPEITFTPILTQRLICITALDHPLANRSTLFLEELLPYPIIQYPKAAGEIQWFINQLFSECKGKPNLFCTMGDEITMAGLVSTNHKNCIAIVPDLDVLDNLRIKKIPINHPNPFRNIYLATSKNRHKVPCIELFYTFIVNYTKNKKEFTHINF</sequence>
<evidence type="ECO:0000313" key="7">
    <source>
        <dbReference type="Proteomes" id="UP000215137"/>
    </source>
</evidence>
<dbReference type="Pfam" id="PF03466">
    <property type="entry name" value="LysR_substrate"/>
    <property type="match status" value="1"/>
</dbReference>
<dbReference type="RefSeq" id="WP_095370779.1">
    <property type="nucleotide sequence ID" value="NZ_CP022983.1"/>
</dbReference>
<evidence type="ECO:0000256" key="3">
    <source>
        <dbReference type="ARBA" id="ARBA00023125"/>
    </source>
</evidence>
<evidence type="ECO:0000256" key="2">
    <source>
        <dbReference type="ARBA" id="ARBA00023015"/>
    </source>
</evidence>
<dbReference type="AlphaFoldDB" id="A0A248TG64"/>
<comment type="similarity">
    <text evidence="1">Belongs to the LysR transcriptional regulatory family.</text>
</comment>
<dbReference type="OrthoDB" id="9803735at2"/>
<keyword evidence="4" id="KW-0804">Transcription</keyword>
<feature type="domain" description="HTH lysR-type" evidence="5">
    <location>
        <begin position="1"/>
        <end position="58"/>
    </location>
</feature>
<dbReference type="FunFam" id="1.10.10.10:FF:000001">
    <property type="entry name" value="LysR family transcriptional regulator"/>
    <property type="match status" value="1"/>
</dbReference>
<keyword evidence="3" id="KW-0238">DNA-binding</keyword>
<name>A0A248TG64_9BACI</name>
<dbReference type="PANTHER" id="PTHR30126">
    <property type="entry name" value="HTH-TYPE TRANSCRIPTIONAL REGULATOR"/>
    <property type="match status" value="1"/>
</dbReference>